<dbReference type="EMBL" id="ML996688">
    <property type="protein sequence ID" value="KAF2404791.1"/>
    <property type="molecule type" value="Genomic_DNA"/>
</dbReference>
<keyword evidence="6" id="KW-1185">Reference proteome</keyword>
<feature type="chain" id="PRO_5026375258" description="Carboxylic ester hydrolase" evidence="3">
    <location>
        <begin position="21"/>
        <end position="553"/>
    </location>
</feature>
<dbReference type="InterPro" id="IPR019826">
    <property type="entry name" value="Carboxylesterase_B_AS"/>
</dbReference>
<feature type="domain" description="Carboxylesterase type B" evidence="4">
    <location>
        <begin position="26"/>
        <end position="343"/>
    </location>
</feature>
<gene>
    <name evidence="5" type="ORF">EJ06DRAFT_579349</name>
</gene>
<feature type="signal peptide" evidence="3">
    <location>
        <begin position="1"/>
        <end position="20"/>
    </location>
</feature>
<comment type="similarity">
    <text evidence="1 3">Belongs to the type-B carboxylesterase/lipase family.</text>
</comment>
<dbReference type="GO" id="GO:0052689">
    <property type="term" value="F:carboxylic ester hydrolase activity"/>
    <property type="evidence" value="ECO:0007669"/>
    <property type="project" value="TreeGrafter"/>
</dbReference>
<dbReference type="InterPro" id="IPR019819">
    <property type="entry name" value="Carboxylesterase_B_CS"/>
</dbReference>
<keyword evidence="3" id="KW-0732">Signal</keyword>
<dbReference type="InterPro" id="IPR002018">
    <property type="entry name" value="CarbesteraseB"/>
</dbReference>
<protein>
    <recommendedName>
        <fullName evidence="3">Carboxylic ester hydrolase</fullName>
        <ecNumber evidence="3">3.1.1.-</ecNumber>
    </recommendedName>
</protein>
<keyword evidence="2 3" id="KW-0378">Hydrolase</keyword>
<dbReference type="PANTHER" id="PTHR43918">
    <property type="entry name" value="ACETYLCHOLINESTERASE"/>
    <property type="match status" value="1"/>
</dbReference>
<evidence type="ECO:0000256" key="1">
    <source>
        <dbReference type="ARBA" id="ARBA00005964"/>
    </source>
</evidence>
<name>A0A6G1I9B8_9PEZI</name>
<evidence type="ECO:0000313" key="5">
    <source>
        <dbReference type="EMBL" id="KAF2404791.1"/>
    </source>
</evidence>
<dbReference type="Pfam" id="PF00135">
    <property type="entry name" value="COesterase"/>
    <property type="match status" value="1"/>
</dbReference>
<dbReference type="OrthoDB" id="408631at2759"/>
<dbReference type="PROSITE" id="PS00941">
    <property type="entry name" value="CARBOXYLESTERASE_B_2"/>
    <property type="match status" value="1"/>
</dbReference>
<dbReference type="Gene3D" id="3.40.50.1820">
    <property type="entry name" value="alpha/beta hydrolase"/>
    <property type="match status" value="2"/>
</dbReference>
<dbReference type="InterPro" id="IPR029058">
    <property type="entry name" value="AB_hydrolase_fold"/>
</dbReference>
<dbReference type="SUPFAM" id="SSF53474">
    <property type="entry name" value="alpha/beta-Hydrolases"/>
    <property type="match status" value="1"/>
</dbReference>
<dbReference type="InterPro" id="IPR050654">
    <property type="entry name" value="AChE-related_enzymes"/>
</dbReference>
<evidence type="ECO:0000313" key="6">
    <source>
        <dbReference type="Proteomes" id="UP000799640"/>
    </source>
</evidence>
<evidence type="ECO:0000259" key="4">
    <source>
        <dbReference type="Pfam" id="PF00135"/>
    </source>
</evidence>
<sequence length="553" mass="57274">MHALLAGLLAVPSFLPAVAAWTVGETVKTTSGTLKGQPSAWQPTVSEYLGVPFAQPPVGPLRSCPANTPSFDNAPKVDTAPGVILSSLGQRGVTYDEDCLTLNVWTQPQTGEKAKAVLVWIYGGGFALGATEVASYNGARLAAEQDVIVVSMNYRLNILGFPGSPHVSDQNLGLLDQRLAIEWIRDNIAAFGGDPKRITLFGESAGGASVDMYAYAWTADPIVNAFIAQSGTSSMGGMLGGAGNSTQRWYTLAAKLGCTDAATSTACMKGKPWRTVMEAIRPTGAAANFGGMGDYGPIPDGRVVMNDYGARSAAGKFIKRPLLVGNNANEVALFLYIANQKANLANPLLKLASAGFSCPSGDAAAARMAQGVKAWRYLYAGEYPNQALAPGGGAWHGSEIGQVFGSTEFQQKFYQSKANVSAASFIPDTPAQQKIIKTMMSAWAGFAKDPENALAKAGWPMYDAAKASVVQLGGSNVGDVKFVSPRGLDIGCSLMSSFTNAGAAGGSGGLSSLAALLGTSGAQLPKGAAAPKPKAATPAAPKGMVKRAVRFEV</sequence>
<organism evidence="5 6">
    <name type="scientific">Trichodelitschia bisporula</name>
    <dbReference type="NCBI Taxonomy" id="703511"/>
    <lineage>
        <taxon>Eukaryota</taxon>
        <taxon>Fungi</taxon>
        <taxon>Dikarya</taxon>
        <taxon>Ascomycota</taxon>
        <taxon>Pezizomycotina</taxon>
        <taxon>Dothideomycetes</taxon>
        <taxon>Dothideomycetes incertae sedis</taxon>
        <taxon>Phaeotrichales</taxon>
        <taxon>Phaeotrichaceae</taxon>
        <taxon>Trichodelitschia</taxon>
    </lineage>
</organism>
<accession>A0A6G1I9B8</accession>
<dbReference type="Proteomes" id="UP000799640">
    <property type="component" value="Unassembled WGS sequence"/>
</dbReference>
<evidence type="ECO:0000256" key="2">
    <source>
        <dbReference type="ARBA" id="ARBA00022801"/>
    </source>
</evidence>
<dbReference type="AlphaFoldDB" id="A0A6G1I9B8"/>
<proteinExistence type="inferred from homology"/>
<dbReference type="EC" id="3.1.1.-" evidence="3"/>
<dbReference type="PROSITE" id="PS00122">
    <property type="entry name" value="CARBOXYLESTERASE_B_1"/>
    <property type="match status" value="1"/>
</dbReference>
<dbReference type="PANTHER" id="PTHR43918:SF4">
    <property type="entry name" value="CARBOXYLIC ESTER HYDROLASE"/>
    <property type="match status" value="1"/>
</dbReference>
<reference evidence="5" key="1">
    <citation type="journal article" date="2020" name="Stud. Mycol.">
        <title>101 Dothideomycetes genomes: a test case for predicting lifestyles and emergence of pathogens.</title>
        <authorList>
            <person name="Haridas S."/>
            <person name="Albert R."/>
            <person name="Binder M."/>
            <person name="Bloem J."/>
            <person name="Labutti K."/>
            <person name="Salamov A."/>
            <person name="Andreopoulos B."/>
            <person name="Baker S."/>
            <person name="Barry K."/>
            <person name="Bills G."/>
            <person name="Bluhm B."/>
            <person name="Cannon C."/>
            <person name="Castanera R."/>
            <person name="Culley D."/>
            <person name="Daum C."/>
            <person name="Ezra D."/>
            <person name="Gonzalez J."/>
            <person name="Henrissat B."/>
            <person name="Kuo A."/>
            <person name="Liang C."/>
            <person name="Lipzen A."/>
            <person name="Lutzoni F."/>
            <person name="Magnuson J."/>
            <person name="Mondo S."/>
            <person name="Nolan M."/>
            <person name="Ohm R."/>
            <person name="Pangilinan J."/>
            <person name="Park H.-J."/>
            <person name="Ramirez L."/>
            <person name="Alfaro M."/>
            <person name="Sun H."/>
            <person name="Tritt A."/>
            <person name="Yoshinaga Y."/>
            <person name="Zwiers L.-H."/>
            <person name="Turgeon B."/>
            <person name="Goodwin S."/>
            <person name="Spatafora J."/>
            <person name="Crous P."/>
            <person name="Grigoriev I."/>
        </authorList>
    </citation>
    <scope>NUCLEOTIDE SEQUENCE</scope>
    <source>
        <strain evidence="5">CBS 262.69</strain>
    </source>
</reference>
<evidence type="ECO:0000256" key="3">
    <source>
        <dbReference type="RuleBase" id="RU361235"/>
    </source>
</evidence>